<keyword evidence="1" id="KW-0732">Signal</keyword>
<evidence type="ECO:0000313" key="2">
    <source>
        <dbReference type="EMBL" id="MBK9719470.1"/>
    </source>
</evidence>
<protein>
    <recommendedName>
        <fullName evidence="4">Peptidase M43 pregnancy-associated plasma-A domain-containing protein</fullName>
    </recommendedName>
</protein>
<sequence length="268" mass="30174">MKSIKLILLGLCPVVLSAQNPESFCGTSFGSQSTLIQSRKIPVDQHNEFSQLPIYVPLQVHIVQDDNGSAGYSYLNLMESICTLNEDFEPSGLQFYLENPVNYINKTAWNTHLTYNPGEEMMIQSNVPNMVNCYIVSNPAGNCGYFTYRGDGVALSKGCLGKKSHTWAHELGHYFSLGHTFFGWEGIVYNSSKPTEEYQSQVRTELKMWCGINVIIKPIISVIPIPIISVTDGHVMVIKKALWFKLIKMEFLLLLMEPCLCLMHQTHA</sequence>
<dbReference type="GO" id="GO:0008237">
    <property type="term" value="F:metallopeptidase activity"/>
    <property type="evidence" value="ECO:0007669"/>
    <property type="project" value="InterPro"/>
</dbReference>
<organism evidence="2 3">
    <name type="scientific">Candidatus Defluviibacterium haderslevense</name>
    <dbReference type="NCBI Taxonomy" id="2981993"/>
    <lineage>
        <taxon>Bacteria</taxon>
        <taxon>Pseudomonadati</taxon>
        <taxon>Bacteroidota</taxon>
        <taxon>Saprospiria</taxon>
        <taxon>Saprospirales</taxon>
        <taxon>Saprospiraceae</taxon>
        <taxon>Candidatus Defluviibacterium</taxon>
    </lineage>
</organism>
<reference evidence="2 3" key="1">
    <citation type="submission" date="2020-10" db="EMBL/GenBank/DDBJ databases">
        <title>Connecting structure to function with the recovery of over 1000 high-quality activated sludge metagenome-assembled genomes encoding full-length rRNA genes using long-read sequencing.</title>
        <authorList>
            <person name="Singleton C.M."/>
            <person name="Petriglieri F."/>
            <person name="Kristensen J.M."/>
            <person name="Kirkegaard R.H."/>
            <person name="Michaelsen T.Y."/>
            <person name="Andersen M.H."/>
            <person name="Karst S.M."/>
            <person name="Dueholm M.S."/>
            <person name="Nielsen P.H."/>
            <person name="Albertsen M."/>
        </authorList>
    </citation>
    <scope>NUCLEOTIDE SEQUENCE [LARGE SCALE GENOMIC DNA]</scope>
    <source>
        <strain evidence="2">Ribe_18-Q3-R11-54_BAT3C.373</strain>
    </source>
</reference>
<evidence type="ECO:0008006" key="4">
    <source>
        <dbReference type="Google" id="ProtNLM"/>
    </source>
</evidence>
<accession>A0A9D7XFZ9</accession>
<dbReference type="Proteomes" id="UP000808349">
    <property type="component" value="Unassembled WGS sequence"/>
</dbReference>
<feature type="chain" id="PRO_5038715308" description="Peptidase M43 pregnancy-associated plasma-A domain-containing protein" evidence="1">
    <location>
        <begin position="19"/>
        <end position="268"/>
    </location>
</feature>
<evidence type="ECO:0000256" key="1">
    <source>
        <dbReference type="SAM" id="SignalP"/>
    </source>
</evidence>
<dbReference type="AlphaFoldDB" id="A0A9D7XFZ9"/>
<name>A0A9D7XFZ9_9BACT</name>
<dbReference type="EMBL" id="JADKFW010000021">
    <property type="protein sequence ID" value="MBK9719470.1"/>
    <property type="molecule type" value="Genomic_DNA"/>
</dbReference>
<proteinExistence type="predicted"/>
<comment type="caution">
    <text evidence="2">The sequence shown here is derived from an EMBL/GenBank/DDBJ whole genome shotgun (WGS) entry which is preliminary data.</text>
</comment>
<evidence type="ECO:0000313" key="3">
    <source>
        <dbReference type="Proteomes" id="UP000808349"/>
    </source>
</evidence>
<gene>
    <name evidence="2" type="ORF">IPO85_18530</name>
</gene>
<feature type="signal peptide" evidence="1">
    <location>
        <begin position="1"/>
        <end position="18"/>
    </location>
</feature>
<dbReference type="InterPro" id="IPR024079">
    <property type="entry name" value="MetalloPept_cat_dom_sf"/>
</dbReference>
<dbReference type="Gene3D" id="3.40.390.10">
    <property type="entry name" value="Collagenase (Catalytic Domain)"/>
    <property type="match status" value="1"/>
</dbReference>
<dbReference type="SUPFAM" id="SSF55486">
    <property type="entry name" value="Metalloproteases ('zincins'), catalytic domain"/>
    <property type="match status" value="1"/>
</dbReference>